<reference evidence="3 4" key="1">
    <citation type="submission" date="2012-04" db="EMBL/GenBank/DDBJ databases">
        <title>The Genome Sequence of Afipia clevelandensis ATCC 49720.</title>
        <authorList>
            <consortium name="The Broad Institute Genome Sequencing Platform"/>
            <person name="Earl A."/>
            <person name="Ward D."/>
            <person name="Feldgarden M."/>
            <person name="Gevers D."/>
            <person name="Huys G."/>
            <person name="Walker B."/>
            <person name="Young S.K."/>
            <person name="Zeng Q."/>
            <person name="Gargeya S."/>
            <person name="Fitzgerald M."/>
            <person name="Haas B."/>
            <person name="Abouelleil A."/>
            <person name="Alvarado L."/>
            <person name="Arachchi H.M."/>
            <person name="Berlin A."/>
            <person name="Chapman S.B."/>
            <person name="Goldberg J."/>
            <person name="Griggs A."/>
            <person name="Gujja S."/>
            <person name="Hansen M."/>
            <person name="Howarth C."/>
            <person name="Imamovic A."/>
            <person name="Larimer J."/>
            <person name="McCowen C."/>
            <person name="Montmayeur A."/>
            <person name="Murphy C."/>
            <person name="Neiman D."/>
            <person name="Pearson M."/>
            <person name="Priest M."/>
            <person name="Roberts A."/>
            <person name="Saif S."/>
            <person name="Shea T."/>
            <person name="Sisk P."/>
            <person name="Sykes S."/>
            <person name="Wortman J."/>
            <person name="Nusbaum C."/>
            <person name="Birren B."/>
        </authorList>
    </citation>
    <scope>NUCLEOTIDE SEQUENCE [LARGE SCALE GENOMIC DNA]</scope>
    <source>
        <strain evidence="3 4">ATCC 49720</strain>
    </source>
</reference>
<feature type="chain" id="PRO_5003919606" description="DUF2147 domain-containing protein" evidence="1">
    <location>
        <begin position="25"/>
        <end position="147"/>
    </location>
</feature>
<name>K8NTF5_9BRAD</name>
<sequence>MTSKLNLFFALLFLAVGWSAASWADDGPHGLWLTEKGDARIQVTQCGRAICGKVAWLREAIDPATGRPQTDDKNPDPALASRPMIGVQLFIGMVPTGPGTWTGRIYNGDDGKVYDGKVLFTGPRTLRVEGCVGAICGGENWSRVSSR</sequence>
<dbReference type="PANTHER" id="PTHR36919">
    <property type="entry name" value="BLR1215 PROTEIN"/>
    <property type="match status" value="1"/>
</dbReference>
<evidence type="ECO:0000259" key="2">
    <source>
        <dbReference type="Pfam" id="PF09917"/>
    </source>
</evidence>
<accession>K8NTF5</accession>
<feature type="domain" description="DUF2147" evidence="2">
    <location>
        <begin position="30"/>
        <end position="143"/>
    </location>
</feature>
<dbReference type="HOGENOM" id="CLU_108869_1_2_5"/>
<evidence type="ECO:0000256" key="1">
    <source>
        <dbReference type="SAM" id="SignalP"/>
    </source>
</evidence>
<dbReference type="Proteomes" id="UP000001095">
    <property type="component" value="Unassembled WGS sequence"/>
</dbReference>
<feature type="signal peptide" evidence="1">
    <location>
        <begin position="1"/>
        <end position="24"/>
    </location>
</feature>
<dbReference type="EMBL" id="AGWY01000016">
    <property type="protein sequence ID" value="EKS32426.1"/>
    <property type="molecule type" value="Genomic_DNA"/>
</dbReference>
<dbReference type="PATRIC" id="fig|883079.3.peg.3978"/>
<dbReference type="AlphaFoldDB" id="K8NTF5"/>
<keyword evidence="1" id="KW-0732">Signal</keyword>
<dbReference type="RefSeq" id="WP_002714763.1">
    <property type="nucleotide sequence ID" value="NZ_KB375281.1"/>
</dbReference>
<organism evidence="3 4">
    <name type="scientific">Afipia clevelandensis ATCC 49720</name>
    <dbReference type="NCBI Taxonomy" id="883079"/>
    <lineage>
        <taxon>Bacteria</taxon>
        <taxon>Pseudomonadati</taxon>
        <taxon>Pseudomonadota</taxon>
        <taxon>Alphaproteobacteria</taxon>
        <taxon>Hyphomicrobiales</taxon>
        <taxon>Nitrobacteraceae</taxon>
        <taxon>Afipia</taxon>
    </lineage>
</organism>
<evidence type="ECO:0000313" key="3">
    <source>
        <dbReference type="EMBL" id="EKS32426.1"/>
    </source>
</evidence>
<keyword evidence="4" id="KW-1185">Reference proteome</keyword>
<proteinExistence type="predicted"/>
<dbReference type="PANTHER" id="PTHR36919:SF2">
    <property type="entry name" value="BLL6627 PROTEIN"/>
    <property type="match status" value="1"/>
</dbReference>
<evidence type="ECO:0000313" key="4">
    <source>
        <dbReference type="Proteomes" id="UP000001095"/>
    </source>
</evidence>
<dbReference type="Pfam" id="PF09917">
    <property type="entry name" value="DUF2147"/>
    <property type="match status" value="1"/>
</dbReference>
<protein>
    <recommendedName>
        <fullName evidence="2">DUF2147 domain-containing protein</fullName>
    </recommendedName>
</protein>
<gene>
    <name evidence="3" type="ORF">HMPREF9696_03893</name>
</gene>
<dbReference type="OrthoDB" id="9811671at2"/>
<dbReference type="Gene3D" id="2.40.128.520">
    <property type="match status" value="1"/>
</dbReference>
<dbReference type="InterPro" id="IPR019223">
    <property type="entry name" value="DUF2147"/>
</dbReference>
<comment type="caution">
    <text evidence="3">The sequence shown here is derived from an EMBL/GenBank/DDBJ whole genome shotgun (WGS) entry which is preliminary data.</text>
</comment>